<reference evidence="1" key="1">
    <citation type="journal article" date="2013" name="Environ. Microbiol.">
        <title>Seasonally variable intestinal metagenomes of the red palm weevil (Rhynchophorus ferrugineus).</title>
        <authorList>
            <person name="Jia S."/>
            <person name="Zhang X."/>
            <person name="Zhang G."/>
            <person name="Yin A."/>
            <person name="Zhang S."/>
            <person name="Li F."/>
            <person name="Wang L."/>
            <person name="Zhao D."/>
            <person name="Yun Q."/>
            <person name="Tala"/>
            <person name="Wang J."/>
            <person name="Sun G."/>
            <person name="Baabdullah M."/>
            <person name="Yu X."/>
            <person name="Hu S."/>
            <person name="Al-Mssallem I.S."/>
            <person name="Yu J."/>
        </authorList>
    </citation>
    <scope>NUCLEOTIDE SEQUENCE</scope>
</reference>
<feature type="non-terminal residue" evidence="1">
    <location>
        <position position="93"/>
    </location>
</feature>
<accession>A0A060BY62</accession>
<dbReference type="Gene3D" id="3.40.50.2000">
    <property type="entry name" value="Glycogen Phosphorylase B"/>
    <property type="match status" value="1"/>
</dbReference>
<protein>
    <submittedName>
        <fullName evidence="1">CAZy families GT30 protein</fullName>
    </submittedName>
</protein>
<evidence type="ECO:0000313" key="1">
    <source>
        <dbReference type="EMBL" id="AIA89358.1"/>
    </source>
</evidence>
<dbReference type="AlphaFoldDB" id="A0A060BY62"/>
<proteinExistence type="predicted"/>
<feature type="non-terminal residue" evidence="1">
    <location>
        <position position="1"/>
    </location>
</feature>
<dbReference type="EMBL" id="KF122065">
    <property type="protein sequence ID" value="AIA89358.1"/>
    <property type="molecule type" value="Genomic_DNA"/>
</dbReference>
<sequence length="93" mass="9968">SRISVRDAATMAALTALGTDPAAIEVGGSLVEPPEPLHCSEAERASIATVTRTRPVWLAAAVPMREFAFVTDAHDRAQRHAHRMLLILAPARC</sequence>
<name>A0A060BY62_9RHOB</name>
<organism evidence="1">
    <name type="scientific">uncultured Rhodobacter sp</name>
    <dbReference type="NCBI Taxonomy" id="204728"/>
    <lineage>
        <taxon>Bacteria</taxon>
        <taxon>Pseudomonadati</taxon>
        <taxon>Pseudomonadota</taxon>
        <taxon>Alphaproteobacteria</taxon>
        <taxon>Rhodobacterales</taxon>
        <taxon>Rhodobacter group</taxon>
        <taxon>Rhodobacter</taxon>
        <taxon>environmental samples</taxon>
    </lineage>
</organism>